<evidence type="ECO:0000313" key="1">
    <source>
        <dbReference type="EnsemblPlants" id="OMERI03G21480.1"/>
    </source>
</evidence>
<dbReference type="EnsemblPlants" id="OMERI03G21480.1">
    <property type="protein sequence ID" value="OMERI03G21480.1"/>
    <property type="gene ID" value="OMERI03G21480"/>
</dbReference>
<dbReference type="Proteomes" id="UP000008021">
    <property type="component" value="Chromosome 3"/>
</dbReference>
<dbReference type="Gramene" id="OMERI03G21480.1">
    <property type="protein sequence ID" value="OMERI03G21480.1"/>
    <property type="gene ID" value="OMERI03G21480"/>
</dbReference>
<organism evidence="1">
    <name type="scientific">Oryza meridionalis</name>
    <dbReference type="NCBI Taxonomy" id="40149"/>
    <lineage>
        <taxon>Eukaryota</taxon>
        <taxon>Viridiplantae</taxon>
        <taxon>Streptophyta</taxon>
        <taxon>Embryophyta</taxon>
        <taxon>Tracheophyta</taxon>
        <taxon>Spermatophyta</taxon>
        <taxon>Magnoliopsida</taxon>
        <taxon>Liliopsida</taxon>
        <taxon>Poales</taxon>
        <taxon>Poaceae</taxon>
        <taxon>BOP clade</taxon>
        <taxon>Oryzoideae</taxon>
        <taxon>Oryzeae</taxon>
        <taxon>Oryzinae</taxon>
        <taxon>Oryza</taxon>
    </lineage>
</organism>
<name>A0A0E0D2Y7_9ORYZ</name>
<dbReference type="HOGENOM" id="CLU_017472_1_1_1"/>
<reference evidence="1" key="2">
    <citation type="submission" date="2018-05" db="EMBL/GenBank/DDBJ databases">
        <title>OmerRS3 (Oryza meridionalis Reference Sequence Version 3).</title>
        <authorList>
            <person name="Zhang J."/>
            <person name="Kudrna D."/>
            <person name="Lee S."/>
            <person name="Talag J."/>
            <person name="Welchert J."/>
            <person name="Wing R.A."/>
        </authorList>
    </citation>
    <scope>NUCLEOTIDE SEQUENCE [LARGE SCALE GENOMIC DNA]</scope>
    <source>
        <strain evidence="1">cv. OR44</strain>
    </source>
</reference>
<proteinExistence type="predicted"/>
<evidence type="ECO:0008006" key="3">
    <source>
        <dbReference type="Google" id="ProtNLM"/>
    </source>
</evidence>
<evidence type="ECO:0000313" key="2">
    <source>
        <dbReference type="Proteomes" id="UP000008021"/>
    </source>
</evidence>
<reference evidence="1" key="1">
    <citation type="submission" date="2015-04" db="UniProtKB">
        <authorList>
            <consortium name="EnsemblPlants"/>
        </authorList>
    </citation>
    <scope>IDENTIFICATION</scope>
</reference>
<keyword evidence="2" id="KW-1185">Reference proteome</keyword>
<accession>A0A0E0D2Y7</accession>
<protein>
    <recommendedName>
        <fullName evidence="3">Ubiquitin-like protease family profile domain-containing protein</fullName>
    </recommendedName>
</protein>
<dbReference type="STRING" id="40149.A0A0E0D2Y7"/>
<dbReference type="AlphaFoldDB" id="A0A0E0D2Y7"/>
<sequence length="167" mass="19205">MCTNLFFVLIDRNIWVQSSRTHTIKLSPKKLQSVLKNEPLGRDCFNMAIRKFMYENVQALHKTNEAITKHCLDLQFWAAIGFGVSPIFRKDIDLAGSVGSWSKIHYEVAKCKSILILVCAAGSYFLVILDQESRTLYLLDPNPLNPMWTEDIDSWRHIYVKNPVVDS</sequence>